<evidence type="ECO:0000313" key="3">
    <source>
        <dbReference type="Proteomes" id="UP000663891"/>
    </source>
</evidence>
<feature type="transmembrane region" description="Helical" evidence="1">
    <location>
        <begin position="46"/>
        <end position="62"/>
    </location>
</feature>
<keyword evidence="1" id="KW-0472">Membrane</keyword>
<organism evidence="2 3">
    <name type="scientific">Adineta steineri</name>
    <dbReference type="NCBI Taxonomy" id="433720"/>
    <lineage>
        <taxon>Eukaryota</taxon>
        <taxon>Metazoa</taxon>
        <taxon>Spiralia</taxon>
        <taxon>Gnathifera</taxon>
        <taxon>Rotifera</taxon>
        <taxon>Eurotatoria</taxon>
        <taxon>Bdelloidea</taxon>
        <taxon>Adinetida</taxon>
        <taxon>Adinetidae</taxon>
        <taxon>Adineta</taxon>
    </lineage>
</organism>
<evidence type="ECO:0000256" key="1">
    <source>
        <dbReference type="SAM" id="Phobius"/>
    </source>
</evidence>
<keyword evidence="1" id="KW-0812">Transmembrane</keyword>
<dbReference type="EMBL" id="CAJNON010000043">
    <property type="protein sequence ID" value="CAF0855776.1"/>
    <property type="molecule type" value="Genomic_DNA"/>
</dbReference>
<name>A0A813WC62_9BILA</name>
<feature type="transmembrane region" description="Helical" evidence="1">
    <location>
        <begin position="74"/>
        <end position="103"/>
    </location>
</feature>
<keyword evidence="1" id="KW-1133">Transmembrane helix</keyword>
<protein>
    <submittedName>
        <fullName evidence="2">Uncharacterized protein</fullName>
    </submittedName>
</protein>
<evidence type="ECO:0000313" key="2">
    <source>
        <dbReference type="EMBL" id="CAF0855776.1"/>
    </source>
</evidence>
<dbReference type="OrthoDB" id="9991025at2759"/>
<feature type="transmembrane region" description="Helical" evidence="1">
    <location>
        <begin position="237"/>
        <end position="260"/>
    </location>
</feature>
<feature type="transmembrane region" description="Helical" evidence="1">
    <location>
        <begin position="163"/>
        <end position="186"/>
    </location>
</feature>
<reference evidence="2" key="1">
    <citation type="submission" date="2021-02" db="EMBL/GenBank/DDBJ databases">
        <authorList>
            <person name="Nowell W R."/>
        </authorList>
    </citation>
    <scope>NUCLEOTIDE SEQUENCE</scope>
</reference>
<gene>
    <name evidence="2" type="ORF">VCS650_LOCUS6919</name>
</gene>
<comment type="caution">
    <text evidence="2">The sequence shown here is derived from an EMBL/GenBank/DDBJ whole genome shotgun (WGS) entry which is preliminary data.</text>
</comment>
<dbReference type="Proteomes" id="UP000663891">
    <property type="component" value="Unassembled WGS sequence"/>
</dbReference>
<accession>A0A813WC62</accession>
<sequence length="261" mass="31312">MFDFIHFWSFTLFTVYKEFYFYPIQHTHENIQRLQLINELRNRTRWFPGIVGSLILLIIAIIRKQLALDRIFELIALCSIVICSSGKYRLYFVLLIAMISLGFEIIEHNNDCKLIAILHAQTMFMLHIYLTSVRMDVWWLFLRTRTKSEILRAKRFFHLLYEARTNSSIIVFFFVQQALVFYVWHLNIVKSYLIFSFTWSIIITYNMAIVWNYFFCKNPNHLVLIPFLKNEFPDDHPLWGQLVTILHLTLVVSLFVILLVL</sequence>
<feature type="transmembrane region" description="Helical" evidence="1">
    <location>
        <begin position="192"/>
        <end position="216"/>
    </location>
</feature>
<proteinExistence type="predicted"/>
<dbReference type="AlphaFoldDB" id="A0A813WC62"/>